<dbReference type="PANTHER" id="PTHR43588">
    <property type="entry name" value="COBALT-PRECORRIN-8 METHYLMUTASE"/>
    <property type="match status" value="1"/>
</dbReference>
<dbReference type="UniPathway" id="UPA00148"/>
<sequence>MQPKQTLLPTSRHVTVLAPEAIEVESFRIIEQEMGPHDFSVLEWPVVQRVIHSTADFDLGSSLVFHPRAIEAGIAAIRSGCDVVVDVRMVQAGISAALLERFGGHVRCFMADPDVVELAKVNGTTRAIQCVRKAAQKVPGAIYAIGNAPTALLELVRLIEDGEASVSLVIGVPVGFVAAVESKEQLRTQGLVPYITNHGRKGGTPVAVSIVNALLRIAQGRGEPAR</sequence>
<dbReference type="AlphaFoldDB" id="A0A564ZG08"/>
<keyword evidence="7" id="KW-1185">Reference proteome</keyword>
<evidence type="ECO:0000313" key="7">
    <source>
        <dbReference type="Proteomes" id="UP000334340"/>
    </source>
</evidence>
<dbReference type="SUPFAM" id="SSF63965">
    <property type="entry name" value="Precorrin-8X methylmutase CbiC/CobH"/>
    <property type="match status" value="1"/>
</dbReference>
<evidence type="ECO:0000256" key="1">
    <source>
        <dbReference type="ARBA" id="ARBA00004953"/>
    </source>
</evidence>
<dbReference type="InterPro" id="IPR036588">
    <property type="entry name" value="CobH/CbiC_sf"/>
</dbReference>
<dbReference type="PANTHER" id="PTHR43588:SF1">
    <property type="entry name" value="COBALT-PRECORRIN-8 METHYLMUTASE"/>
    <property type="match status" value="1"/>
</dbReference>
<dbReference type="Proteomes" id="UP000334340">
    <property type="component" value="Unassembled WGS sequence"/>
</dbReference>
<evidence type="ECO:0000256" key="3">
    <source>
        <dbReference type="ARBA" id="ARBA00022573"/>
    </source>
</evidence>
<comment type="pathway">
    <text evidence="1">Cofactor biosynthesis; adenosylcobalamin biosynthesis.</text>
</comment>
<comment type="similarity">
    <text evidence="2">Belongs to the CobH/CbiC family.</text>
</comment>
<dbReference type="InterPro" id="IPR003722">
    <property type="entry name" value="Cbl_synth_CobH/CbiC"/>
</dbReference>
<protein>
    <submittedName>
        <fullName evidence="6">Cobalt-precorrin-8X methylmutase</fullName>
        <ecNumber evidence="6">5.4.1.-</ecNumber>
    </submittedName>
</protein>
<dbReference type="Pfam" id="PF02570">
    <property type="entry name" value="CbiC"/>
    <property type="match status" value="1"/>
</dbReference>
<keyword evidence="3" id="KW-0169">Cobalamin biosynthesis</keyword>
<evidence type="ECO:0000256" key="2">
    <source>
        <dbReference type="ARBA" id="ARBA00009774"/>
    </source>
</evidence>
<evidence type="ECO:0000313" key="6">
    <source>
        <dbReference type="EMBL" id="VUZ84281.1"/>
    </source>
</evidence>
<organism evidence="6 7">
    <name type="scientific">Candidatus Methylomirabilis lanthanidiphila</name>
    <dbReference type="NCBI Taxonomy" id="2211376"/>
    <lineage>
        <taxon>Bacteria</taxon>
        <taxon>Candidatus Methylomirabilota</taxon>
        <taxon>Candidatus Methylomirabilia</taxon>
        <taxon>Candidatus Methylomirabilales</taxon>
        <taxon>Candidatus Methylomirabilaceae</taxon>
        <taxon>Candidatus Methylomirabilis</taxon>
    </lineage>
</organism>
<dbReference type="Gene3D" id="3.40.50.10230">
    <property type="entry name" value="Cobalamin biosynthesis CobH/CbiC, precorrin-8X methylmutase"/>
    <property type="match status" value="1"/>
</dbReference>
<dbReference type="GO" id="GO:0009236">
    <property type="term" value="P:cobalamin biosynthetic process"/>
    <property type="evidence" value="ECO:0007669"/>
    <property type="project" value="UniProtKB-UniPathway"/>
</dbReference>
<proteinExistence type="inferred from homology"/>
<evidence type="ECO:0000256" key="4">
    <source>
        <dbReference type="ARBA" id="ARBA00023235"/>
    </source>
</evidence>
<name>A0A564ZG08_9BACT</name>
<accession>A0A564ZG08</accession>
<dbReference type="EC" id="5.4.1.-" evidence="6"/>
<reference evidence="6 7" key="1">
    <citation type="submission" date="2019-07" db="EMBL/GenBank/DDBJ databases">
        <authorList>
            <person name="Cremers G."/>
        </authorList>
    </citation>
    <scope>NUCLEOTIDE SEQUENCE [LARGE SCALE GENOMIC DNA]</scope>
</reference>
<feature type="domain" description="Cobalamin biosynthesis precorrin-8X methylmutase CobH/CbiC" evidence="5">
    <location>
        <begin position="22"/>
        <end position="216"/>
    </location>
</feature>
<gene>
    <name evidence="6" type="primary">cbiC</name>
    <name evidence="6" type="ORF">MELA_00652</name>
</gene>
<dbReference type="EMBL" id="CABIKM010000011">
    <property type="protein sequence ID" value="VUZ84281.1"/>
    <property type="molecule type" value="Genomic_DNA"/>
</dbReference>
<dbReference type="GO" id="GO:0016993">
    <property type="term" value="F:precorrin-8X methylmutase activity"/>
    <property type="evidence" value="ECO:0007669"/>
    <property type="project" value="InterPro"/>
</dbReference>
<keyword evidence="4 6" id="KW-0413">Isomerase</keyword>
<evidence type="ECO:0000259" key="5">
    <source>
        <dbReference type="Pfam" id="PF02570"/>
    </source>
</evidence>